<evidence type="ECO:0000256" key="3">
    <source>
        <dbReference type="ARBA" id="ARBA00023015"/>
    </source>
</evidence>
<dbReference type="Proteomes" id="UP000427071">
    <property type="component" value="Chromosome"/>
</dbReference>
<dbReference type="PANTHER" id="PTHR30363">
    <property type="entry name" value="HTH-TYPE TRANSCRIPTIONAL REGULATOR SRLR-RELATED"/>
    <property type="match status" value="1"/>
</dbReference>
<dbReference type="PROSITE" id="PS51000">
    <property type="entry name" value="HTH_DEOR_2"/>
    <property type="match status" value="1"/>
</dbReference>
<dbReference type="AlphaFoldDB" id="A0A6B8W455"/>
<dbReference type="SUPFAM" id="SSF100950">
    <property type="entry name" value="NagB/RpiA/CoA transferase-like"/>
    <property type="match status" value="1"/>
</dbReference>
<gene>
    <name evidence="8" type="primary">srlR</name>
    <name evidence="8" type="ORF">CKALI_06730</name>
</gene>
<reference evidence="9" key="1">
    <citation type="submission" date="2019-11" db="EMBL/GenBank/DDBJ databases">
        <title>Complete genome sequence of Corynebacterium kalinowskii 1959, a novel Corynebacterium species isolated from soil of a small paddock in Vilsendorf, Germany.</title>
        <authorList>
            <person name="Schaffert L."/>
            <person name="Ruwe M."/>
            <person name="Milse J."/>
            <person name="Hanuschka K."/>
            <person name="Ortseifen V."/>
            <person name="Droste J."/>
            <person name="Brandt D."/>
            <person name="Schlueter L."/>
            <person name="Kutter Y."/>
            <person name="Vinke S."/>
            <person name="Viehoefer P."/>
            <person name="Jacob L."/>
            <person name="Luebke N.-C."/>
            <person name="Schulte-Berndt E."/>
            <person name="Hain C."/>
            <person name="Linder M."/>
            <person name="Schmidt P."/>
            <person name="Wollenschlaeger L."/>
            <person name="Luttermann T."/>
            <person name="Thieme E."/>
            <person name="Hassa J."/>
            <person name="Haak M."/>
            <person name="Wittchen M."/>
            <person name="Mentz A."/>
            <person name="Persicke M."/>
            <person name="Busche T."/>
            <person name="Ruckert C."/>
        </authorList>
    </citation>
    <scope>NUCLEOTIDE SEQUENCE [LARGE SCALE GENOMIC DNA]</scope>
    <source>
        <strain evidence="9">1959</strain>
    </source>
</reference>
<dbReference type="Gene3D" id="3.40.50.1360">
    <property type="match status" value="1"/>
</dbReference>
<keyword evidence="4" id="KW-0804">Transcription</keyword>
<sequence>MLSAPERQAEIAQSTRSTGHVSVSQLANHFGVTPETIRRDLKSLELQGHLVRVHGGAVTVNAVQGIETEFNSNAMVNMDSKRSIAEAAWNRIKQEEDLSSLTIDSGTTAVEFARVLASNNKIFGSQRLTIITNSLPVATVTTDYGINGVHLVGGRIRPITRAVVGDHTVLEFERLRTDFAIMGTNGLSINHGCSTPDPSEAAVKSAMIRSARKVMVLCDSSKFKKDFLVTFASLDAVDVIVTDENVDPNHVEALVSKGIEVVIS</sequence>
<evidence type="ECO:0000256" key="4">
    <source>
        <dbReference type="ARBA" id="ARBA00023163"/>
    </source>
</evidence>
<evidence type="ECO:0000256" key="1">
    <source>
        <dbReference type="ARBA" id="ARBA00021390"/>
    </source>
</evidence>
<protein>
    <recommendedName>
        <fullName evidence="1">Lactose phosphotransferase system repressor</fullName>
    </recommendedName>
</protein>
<dbReference type="SMART" id="SM00419">
    <property type="entry name" value="HTH_CRP"/>
    <property type="match status" value="1"/>
</dbReference>
<dbReference type="InterPro" id="IPR050313">
    <property type="entry name" value="Carb_Metab_HTH_regulators"/>
</dbReference>
<name>A0A6B8W455_9CORY</name>
<dbReference type="SUPFAM" id="SSF46785">
    <property type="entry name" value="Winged helix' DNA-binding domain"/>
    <property type="match status" value="1"/>
</dbReference>
<keyword evidence="2" id="KW-0678">Repressor</keyword>
<evidence type="ECO:0000256" key="2">
    <source>
        <dbReference type="ARBA" id="ARBA00022491"/>
    </source>
</evidence>
<dbReference type="InterPro" id="IPR012318">
    <property type="entry name" value="HTH_CRP"/>
</dbReference>
<evidence type="ECO:0000256" key="6">
    <source>
        <dbReference type="SAM" id="MobiDB-lite"/>
    </source>
</evidence>
<dbReference type="InterPro" id="IPR001034">
    <property type="entry name" value="DeoR_HTH"/>
</dbReference>
<keyword evidence="3" id="KW-0805">Transcription regulation</keyword>
<dbReference type="KEGG" id="ckw:CKALI_06730"/>
<dbReference type="SMART" id="SM00420">
    <property type="entry name" value="HTH_DEOR"/>
    <property type="match status" value="1"/>
</dbReference>
<evidence type="ECO:0000313" key="9">
    <source>
        <dbReference type="Proteomes" id="UP000427071"/>
    </source>
</evidence>
<dbReference type="EMBL" id="CP046452">
    <property type="protein sequence ID" value="QGU02208.1"/>
    <property type="molecule type" value="Genomic_DNA"/>
</dbReference>
<accession>A0A6B8W455</accession>
<evidence type="ECO:0000313" key="8">
    <source>
        <dbReference type="EMBL" id="QGU02208.1"/>
    </source>
</evidence>
<dbReference type="PANTHER" id="PTHR30363:SF4">
    <property type="entry name" value="GLYCEROL-3-PHOSPHATE REGULON REPRESSOR"/>
    <property type="match status" value="1"/>
</dbReference>
<dbReference type="GO" id="GO:0003677">
    <property type="term" value="F:DNA binding"/>
    <property type="evidence" value="ECO:0007669"/>
    <property type="project" value="InterPro"/>
</dbReference>
<dbReference type="Pfam" id="PF00455">
    <property type="entry name" value="DeoRC"/>
    <property type="match status" value="1"/>
</dbReference>
<dbReference type="InterPro" id="IPR037171">
    <property type="entry name" value="NagB/RpiA_transferase-like"/>
</dbReference>
<feature type="domain" description="HTH deoR-type" evidence="7">
    <location>
        <begin position="4"/>
        <end position="59"/>
    </location>
</feature>
<dbReference type="InterPro" id="IPR036388">
    <property type="entry name" value="WH-like_DNA-bd_sf"/>
</dbReference>
<keyword evidence="9" id="KW-1185">Reference proteome</keyword>
<comment type="function">
    <text evidence="5">Repressor of the lactose catabolism operon. Galactose-6-phosphate is the inducer.</text>
</comment>
<evidence type="ECO:0000256" key="5">
    <source>
        <dbReference type="ARBA" id="ARBA00024937"/>
    </source>
</evidence>
<dbReference type="PRINTS" id="PR00037">
    <property type="entry name" value="HTHLACR"/>
</dbReference>
<dbReference type="InterPro" id="IPR014036">
    <property type="entry name" value="DeoR-like_C"/>
</dbReference>
<dbReference type="SMART" id="SM01134">
    <property type="entry name" value="DeoRC"/>
    <property type="match status" value="1"/>
</dbReference>
<feature type="compositionally biased region" description="Polar residues" evidence="6">
    <location>
        <begin position="11"/>
        <end position="20"/>
    </location>
</feature>
<dbReference type="RefSeq" id="WP_197079651.1">
    <property type="nucleotide sequence ID" value="NZ_CP046452.1"/>
</dbReference>
<proteinExistence type="predicted"/>
<dbReference type="Gene3D" id="1.10.10.10">
    <property type="entry name" value="Winged helix-like DNA-binding domain superfamily/Winged helix DNA-binding domain"/>
    <property type="match status" value="1"/>
</dbReference>
<evidence type="ECO:0000259" key="7">
    <source>
        <dbReference type="PROSITE" id="PS51000"/>
    </source>
</evidence>
<feature type="region of interest" description="Disordered" evidence="6">
    <location>
        <begin position="1"/>
        <end position="20"/>
    </location>
</feature>
<dbReference type="GO" id="GO:0003700">
    <property type="term" value="F:DNA-binding transcription factor activity"/>
    <property type="evidence" value="ECO:0007669"/>
    <property type="project" value="InterPro"/>
</dbReference>
<dbReference type="Pfam" id="PF08220">
    <property type="entry name" value="HTH_DeoR"/>
    <property type="match status" value="1"/>
</dbReference>
<organism evidence="8 9">
    <name type="scientific">Corynebacterium kalinowskii</name>
    <dbReference type="NCBI Taxonomy" id="2675216"/>
    <lineage>
        <taxon>Bacteria</taxon>
        <taxon>Bacillati</taxon>
        <taxon>Actinomycetota</taxon>
        <taxon>Actinomycetes</taxon>
        <taxon>Mycobacteriales</taxon>
        <taxon>Corynebacteriaceae</taxon>
        <taxon>Corynebacterium</taxon>
    </lineage>
</organism>
<dbReference type="InterPro" id="IPR036390">
    <property type="entry name" value="WH_DNA-bd_sf"/>
</dbReference>